<organism evidence="1 2">
    <name type="scientific">Panagrolaimus sp. PS1159</name>
    <dbReference type="NCBI Taxonomy" id="55785"/>
    <lineage>
        <taxon>Eukaryota</taxon>
        <taxon>Metazoa</taxon>
        <taxon>Ecdysozoa</taxon>
        <taxon>Nematoda</taxon>
        <taxon>Chromadorea</taxon>
        <taxon>Rhabditida</taxon>
        <taxon>Tylenchina</taxon>
        <taxon>Panagrolaimomorpha</taxon>
        <taxon>Panagrolaimoidea</taxon>
        <taxon>Panagrolaimidae</taxon>
        <taxon>Panagrolaimus</taxon>
    </lineage>
</organism>
<accession>A0AC35FNK5</accession>
<sequence length="469" mass="52124">MNKTNEDQRNLSRNSEAEDPFDFDTKKITPPKRSNANSAKRPTFGDLKFFNTTPDNTADMDGDERKLVPALLTKTPLAEVPKAPTPKTPANKGGRRTPTLRKRKTTEGAETPVKLAKFDTDDAFETPKATPAARNSVKRKLLRVDEDDSEEEQVADNISAVNDQENLVETGRRPRRSAAVKASAAITSLAAAPSVTLYSATPKTKPPPKSRAKKEDVKPDKEKMVNDSVENAKENNEGDIVHDKIFDKLQFIITSATIKSSSRAFNKKDVRTQIESRGGNAVESFESMDPELTTYLIADNCYRTYKYLTALSLSVPTVSFKWIEKCVEENKLVDYNDFMLEAGKSETTEEVYKWKPLKGKLLSGRKIAVYSPLEPTRFGFCQIWGPIAVNLGAKLIKYPTETEEAVEFFKNKDTVDYFIADKGTPQELTDAVTEGNGIVVTSEWFIQTIISGELPSASGDESIISQPEQ</sequence>
<reference evidence="2" key="1">
    <citation type="submission" date="2022-11" db="UniProtKB">
        <authorList>
            <consortium name="WormBaseParasite"/>
        </authorList>
    </citation>
    <scope>IDENTIFICATION</scope>
</reference>
<dbReference type="Proteomes" id="UP000887580">
    <property type="component" value="Unplaced"/>
</dbReference>
<name>A0AC35FNK5_9BILA</name>
<evidence type="ECO:0000313" key="1">
    <source>
        <dbReference type="Proteomes" id="UP000887580"/>
    </source>
</evidence>
<proteinExistence type="predicted"/>
<dbReference type="WBParaSite" id="PS1159_v2.g18774.t1">
    <property type="protein sequence ID" value="PS1159_v2.g18774.t1"/>
    <property type="gene ID" value="PS1159_v2.g18774"/>
</dbReference>
<evidence type="ECO:0000313" key="2">
    <source>
        <dbReference type="WBParaSite" id="PS1159_v2.g18774.t1"/>
    </source>
</evidence>
<protein>
    <submittedName>
        <fullName evidence="2">BRCT domain-containing protein</fullName>
    </submittedName>
</protein>